<accession>A0A4S8PKT6</accession>
<evidence type="ECO:0000313" key="2">
    <source>
        <dbReference type="Proteomes" id="UP000305792"/>
    </source>
</evidence>
<reference evidence="1 2" key="1">
    <citation type="journal article" date="2018" name="Int. J. Syst. Evol. Microbiol.">
        <title>Glycomyces paridis sp. nov., isolated from the medicinal plant Paris polyphylla.</title>
        <authorList>
            <person name="Fang X.M."/>
            <person name="Bai J.L."/>
            <person name="Su J."/>
            <person name="Zhao L.L."/>
            <person name="Liu H.Y."/>
            <person name="Ma B.P."/>
            <person name="Zhang Y.Q."/>
            <person name="Yu L.Y."/>
        </authorList>
    </citation>
    <scope>NUCLEOTIDE SEQUENCE [LARGE SCALE GENOMIC DNA]</scope>
    <source>
        <strain evidence="1 2">CPCC 204357</strain>
    </source>
</reference>
<proteinExistence type="predicted"/>
<dbReference type="EMBL" id="STGX01000003">
    <property type="protein sequence ID" value="THV30691.1"/>
    <property type="molecule type" value="Genomic_DNA"/>
</dbReference>
<protein>
    <submittedName>
        <fullName evidence="1">Uncharacterized protein</fullName>
    </submittedName>
</protein>
<dbReference type="RefSeq" id="WP_136528555.1">
    <property type="nucleotide sequence ID" value="NZ_STGX01000003.1"/>
</dbReference>
<organism evidence="1 2">
    <name type="scientific">Glycomyces paridis</name>
    <dbReference type="NCBI Taxonomy" id="2126555"/>
    <lineage>
        <taxon>Bacteria</taxon>
        <taxon>Bacillati</taxon>
        <taxon>Actinomycetota</taxon>
        <taxon>Actinomycetes</taxon>
        <taxon>Glycomycetales</taxon>
        <taxon>Glycomycetaceae</taxon>
        <taxon>Glycomyces</taxon>
    </lineage>
</organism>
<sequence>MAQQQREILDFVVVARTAPGPYPHPVEVAVHFDGADSVLSFSIGPHAANAGGQVWLSRVLDGPQTGLNPRFATEFDAAELDWLVPLLVRLRAGEEVAQEVEDAYRARHGKWPKTMQEGRYTS</sequence>
<gene>
    <name evidence="1" type="ORF">E9998_04710</name>
</gene>
<comment type="caution">
    <text evidence="1">The sequence shown here is derived from an EMBL/GenBank/DDBJ whole genome shotgun (WGS) entry which is preliminary data.</text>
</comment>
<dbReference type="Proteomes" id="UP000305792">
    <property type="component" value="Unassembled WGS sequence"/>
</dbReference>
<dbReference type="OrthoDB" id="3633096at2"/>
<name>A0A4S8PKT6_9ACTN</name>
<evidence type="ECO:0000313" key="1">
    <source>
        <dbReference type="EMBL" id="THV30691.1"/>
    </source>
</evidence>
<keyword evidence="2" id="KW-1185">Reference proteome</keyword>
<dbReference type="AlphaFoldDB" id="A0A4S8PKT6"/>